<name>A0A4R8MAT7_9BACT</name>
<dbReference type="InterPro" id="IPR051266">
    <property type="entry name" value="CLCR"/>
</dbReference>
<dbReference type="EMBL" id="SORI01000003">
    <property type="protein sequence ID" value="TDY62799.1"/>
    <property type="molecule type" value="Genomic_DNA"/>
</dbReference>
<evidence type="ECO:0000313" key="4">
    <source>
        <dbReference type="EMBL" id="TDY62799.1"/>
    </source>
</evidence>
<evidence type="ECO:0000256" key="2">
    <source>
        <dbReference type="SAM" id="SignalP"/>
    </source>
</evidence>
<sequence>MFRKTMLLTLAASVLFSSFPQTAVSAELSAEEGAVIFEAGADYPVAPAGKGGQRVVVRALVRPSRKVRVRAPLAVALVLDKSGSMASDGKMENAKKGALEALKMLDSRDVAAVVVYDDGASVLVRARTVGRGADDPAFFRPVQRLRPGGSTALYHGTVTGASELQPFIDEGYIPRIVLLSDGIANVGPSSTEDLAALGRNLSRQDITITTIGLGLDYNEDLMTALAAESGGNAYFARHGGMLPEIFARDLEDAVTVTARKVRVTLRCPEGVRPVRVIGRQGKAEGNSLEAAIDNLYGGEKYALFEVELPEGQDGTVLKAAELEVEYADAATGTMVRKNADFSVSFSGDTGAVEKNRRPDILSQAELARNAEIREEAVRLADEGKAREAAQLLDERTKQLQAAAPAAGAAAPKLEQEAGYFGELAESLLESGIFSSSQRKAVLNDAYTQKNQQAPVSGDEEGEEDH</sequence>
<organism evidence="4 5">
    <name type="scientific">Aminivibrio pyruvatiphilus</name>
    <dbReference type="NCBI Taxonomy" id="1005740"/>
    <lineage>
        <taxon>Bacteria</taxon>
        <taxon>Thermotogati</taxon>
        <taxon>Synergistota</taxon>
        <taxon>Synergistia</taxon>
        <taxon>Synergistales</taxon>
        <taxon>Aminobacteriaceae</taxon>
        <taxon>Aminivibrio</taxon>
    </lineage>
</organism>
<dbReference type="RefSeq" id="WP_133956346.1">
    <property type="nucleotide sequence ID" value="NZ_SORI01000003.1"/>
</dbReference>
<protein>
    <submittedName>
        <fullName evidence="4">Ca-activated chloride channel family protein</fullName>
    </submittedName>
</protein>
<keyword evidence="5" id="KW-1185">Reference proteome</keyword>
<dbReference type="SMART" id="SM00327">
    <property type="entry name" value="VWA"/>
    <property type="match status" value="1"/>
</dbReference>
<comment type="caution">
    <text evidence="4">The sequence shown here is derived from an EMBL/GenBank/DDBJ whole genome shotgun (WGS) entry which is preliminary data.</text>
</comment>
<feature type="signal peptide" evidence="2">
    <location>
        <begin position="1"/>
        <end position="23"/>
    </location>
</feature>
<feature type="domain" description="VWFA" evidence="3">
    <location>
        <begin position="74"/>
        <end position="250"/>
    </location>
</feature>
<feature type="compositionally biased region" description="Polar residues" evidence="1">
    <location>
        <begin position="445"/>
        <end position="454"/>
    </location>
</feature>
<dbReference type="Gene3D" id="3.40.50.410">
    <property type="entry name" value="von Willebrand factor, type A domain"/>
    <property type="match status" value="1"/>
</dbReference>
<dbReference type="PROSITE" id="PS50234">
    <property type="entry name" value="VWFA"/>
    <property type="match status" value="1"/>
</dbReference>
<dbReference type="PANTHER" id="PTHR10579:SF43">
    <property type="entry name" value="ZINC FINGER (C3HC4-TYPE RING FINGER) FAMILY PROTEIN"/>
    <property type="match status" value="1"/>
</dbReference>
<feature type="chain" id="PRO_5020896001" evidence="2">
    <location>
        <begin position="24"/>
        <end position="465"/>
    </location>
</feature>
<dbReference type="Proteomes" id="UP000295066">
    <property type="component" value="Unassembled WGS sequence"/>
</dbReference>
<dbReference type="OrthoDB" id="9805121at2"/>
<dbReference type="InterPro" id="IPR002035">
    <property type="entry name" value="VWF_A"/>
</dbReference>
<dbReference type="SUPFAM" id="SSF53300">
    <property type="entry name" value="vWA-like"/>
    <property type="match status" value="1"/>
</dbReference>
<dbReference type="Pfam" id="PF00092">
    <property type="entry name" value="VWA"/>
    <property type="match status" value="1"/>
</dbReference>
<accession>A0A4R8MAT7</accession>
<reference evidence="4 5" key="1">
    <citation type="submission" date="2019-03" db="EMBL/GenBank/DDBJ databases">
        <title>Genomic Encyclopedia of Type Strains, Phase IV (KMG-IV): sequencing the most valuable type-strain genomes for metagenomic binning, comparative biology and taxonomic classification.</title>
        <authorList>
            <person name="Goeker M."/>
        </authorList>
    </citation>
    <scope>NUCLEOTIDE SEQUENCE [LARGE SCALE GENOMIC DNA]</scope>
    <source>
        <strain evidence="4 5">DSM 25964</strain>
    </source>
</reference>
<gene>
    <name evidence="4" type="ORF">C8D99_10319</name>
</gene>
<keyword evidence="2" id="KW-0732">Signal</keyword>
<evidence type="ECO:0000259" key="3">
    <source>
        <dbReference type="PROSITE" id="PS50234"/>
    </source>
</evidence>
<dbReference type="AlphaFoldDB" id="A0A4R8MAT7"/>
<dbReference type="PANTHER" id="PTHR10579">
    <property type="entry name" value="CALCIUM-ACTIVATED CHLORIDE CHANNEL REGULATOR"/>
    <property type="match status" value="1"/>
</dbReference>
<evidence type="ECO:0000313" key="5">
    <source>
        <dbReference type="Proteomes" id="UP000295066"/>
    </source>
</evidence>
<proteinExistence type="predicted"/>
<evidence type="ECO:0000256" key="1">
    <source>
        <dbReference type="SAM" id="MobiDB-lite"/>
    </source>
</evidence>
<feature type="region of interest" description="Disordered" evidence="1">
    <location>
        <begin position="444"/>
        <end position="465"/>
    </location>
</feature>
<dbReference type="InterPro" id="IPR036465">
    <property type="entry name" value="vWFA_dom_sf"/>
</dbReference>